<reference evidence="1 2" key="1">
    <citation type="journal article" date="2024" name="BMC Genomics">
        <title>De novo assembly and annotation of Popillia japonica's genome with initial clues to its potential as an invasive pest.</title>
        <authorList>
            <person name="Cucini C."/>
            <person name="Boschi S."/>
            <person name="Funari R."/>
            <person name="Cardaioli E."/>
            <person name="Iannotti N."/>
            <person name="Marturano G."/>
            <person name="Paoli F."/>
            <person name="Bruttini M."/>
            <person name="Carapelli A."/>
            <person name="Frati F."/>
            <person name="Nardi F."/>
        </authorList>
    </citation>
    <scope>NUCLEOTIDE SEQUENCE [LARGE SCALE GENOMIC DNA]</scope>
    <source>
        <strain evidence="1">DMR45628</strain>
    </source>
</reference>
<evidence type="ECO:0000313" key="2">
    <source>
        <dbReference type="Proteomes" id="UP001458880"/>
    </source>
</evidence>
<dbReference type="PANTHER" id="PTHR33480">
    <property type="entry name" value="SET DOMAIN-CONTAINING PROTEIN-RELATED"/>
    <property type="match status" value="1"/>
</dbReference>
<dbReference type="AlphaFoldDB" id="A0AAW1ITA5"/>
<organism evidence="1 2">
    <name type="scientific">Popillia japonica</name>
    <name type="common">Japanese beetle</name>
    <dbReference type="NCBI Taxonomy" id="7064"/>
    <lineage>
        <taxon>Eukaryota</taxon>
        <taxon>Metazoa</taxon>
        <taxon>Ecdysozoa</taxon>
        <taxon>Arthropoda</taxon>
        <taxon>Hexapoda</taxon>
        <taxon>Insecta</taxon>
        <taxon>Pterygota</taxon>
        <taxon>Neoptera</taxon>
        <taxon>Endopterygota</taxon>
        <taxon>Coleoptera</taxon>
        <taxon>Polyphaga</taxon>
        <taxon>Scarabaeiformia</taxon>
        <taxon>Scarabaeidae</taxon>
        <taxon>Rutelinae</taxon>
        <taxon>Popillia</taxon>
    </lineage>
</organism>
<protein>
    <submittedName>
        <fullName evidence="1">Uncharacterized protein</fullName>
    </submittedName>
</protein>
<dbReference type="Proteomes" id="UP001458880">
    <property type="component" value="Unassembled WGS sequence"/>
</dbReference>
<evidence type="ECO:0000313" key="1">
    <source>
        <dbReference type="EMBL" id="KAK9693227.1"/>
    </source>
</evidence>
<gene>
    <name evidence="1" type="ORF">QE152_g34347</name>
</gene>
<sequence length="135" mass="15369">MRPDEIAFEAKKDLLIAHVGESYLKKHRRDGIIYACSNRMRELSRLLIEYRKTVNTKNIALKDVLHARNFDAVITTVRTVVGYDPIKKTFNSPSLAMHLGTSLKLACDELIHLILKESNGFQCTSPCTKRVLINL</sequence>
<dbReference type="EMBL" id="JASPKY010000548">
    <property type="protein sequence ID" value="KAK9693227.1"/>
    <property type="molecule type" value="Genomic_DNA"/>
</dbReference>
<proteinExistence type="predicted"/>
<dbReference type="PANTHER" id="PTHR33480:SF1">
    <property type="entry name" value="TYR RECOMBINASE DOMAIN-CONTAINING PROTEIN"/>
    <property type="match status" value="1"/>
</dbReference>
<accession>A0AAW1ITA5</accession>
<comment type="caution">
    <text evidence="1">The sequence shown here is derived from an EMBL/GenBank/DDBJ whole genome shotgun (WGS) entry which is preliminary data.</text>
</comment>
<name>A0AAW1ITA5_POPJA</name>
<keyword evidence="2" id="KW-1185">Reference proteome</keyword>